<evidence type="ECO:0000256" key="2">
    <source>
        <dbReference type="SAM" id="Phobius"/>
    </source>
</evidence>
<name>A0A388MG54_CHABU</name>
<sequence>MAAMAAGSGGDQWGLHGQRARRESTPAAAAREQFSRTLAMAKKARITVSTTMLMMTTMAIIMVTGFFGRLPCALAYTAADFINAYKDPTVAKIEVPNDLVLTESLPPISRPLSIIGVGAKRPVVSGGKRFSGINTTSALTLTNLELKDFLTSSPGQGAVVFSDGDQDTVIHRCVFRDNVGGAIAFTGGGYHFTIVGSLCVGNRAPSAYQSGGALSATLEGGGSITDTEFHNNYAKERGGAVDVRVGTKRIERCKFVGNRADGPGGGGLSCSRASCIISSSQFLNNVAKGMGGGLRFWSDGEGITSVCTGNSFSRNSALNDSRSADVYVELVDASNDSYPVVHFCDPTPPPSTLLNAPNGTVVFNDCGEC</sequence>
<dbReference type="Gramene" id="GBG93524">
    <property type="protein sequence ID" value="GBG93524"/>
    <property type="gene ID" value="CBR_g73035"/>
</dbReference>
<evidence type="ECO:0000313" key="3">
    <source>
        <dbReference type="EMBL" id="GBG93524.1"/>
    </source>
</evidence>
<dbReference type="PANTHER" id="PTHR11319:SF35">
    <property type="entry name" value="OUTER MEMBRANE PROTEIN PMPC-RELATED"/>
    <property type="match status" value="1"/>
</dbReference>
<keyword evidence="2" id="KW-0472">Membrane</keyword>
<accession>A0A388MG54</accession>
<keyword evidence="2" id="KW-1133">Transmembrane helix</keyword>
<dbReference type="PANTHER" id="PTHR11319">
    <property type="entry name" value="G PROTEIN-COUPLED RECEPTOR-RELATED"/>
    <property type="match status" value="1"/>
</dbReference>
<dbReference type="AlphaFoldDB" id="A0A388MG54"/>
<evidence type="ECO:0000313" key="4">
    <source>
        <dbReference type="Proteomes" id="UP000265515"/>
    </source>
</evidence>
<proteinExistence type="predicted"/>
<dbReference type="SUPFAM" id="SSF51126">
    <property type="entry name" value="Pectin lyase-like"/>
    <property type="match status" value="1"/>
</dbReference>
<feature type="region of interest" description="Disordered" evidence="1">
    <location>
        <begin position="1"/>
        <end position="27"/>
    </location>
</feature>
<organism evidence="3 4">
    <name type="scientific">Chara braunii</name>
    <name type="common">Braun's stonewort</name>
    <dbReference type="NCBI Taxonomy" id="69332"/>
    <lineage>
        <taxon>Eukaryota</taxon>
        <taxon>Viridiplantae</taxon>
        <taxon>Streptophyta</taxon>
        <taxon>Charophyceae</taxon>
        <taxon>Charales</taxon>
        <taxon>Characeae</taxon>
        <taxon>Chara</taxon>
    </lineage>
</organism>
<evidence type="ECO:0000256" key="1">
    <source>
        <dbReference type="SAM" id="MobiDB-lite"/>
    </source>
</evidence>
<gene>
    <name evidence="3" type="ORF">CBR_g73035</name>
</gene>
<dbReference type="Gene3D" id="2.160.20.10">
    <property type="entry name" value="Single-stranded right-handed beta-helix, Pectin lyase-like"/>
    <property type="match status" value="1"/>
</dbReference>
<protein>
    <recommendedName>
        <fullName evidence="5">Right handed beta helix domain-containing protein</fullName>
    </recommendedName>
</protein>
<dbReference type="EMBL" id="BFEA01002137">
    <property type="protein sequence ID" value="GBG93524.1"/>
    <property type="molecule type" value="Genomic_DNA"/>
</dbReference>
<dbReference type="InterPro" id="IPR012334">
    <property type="entry name" value="Pectin_lyas_fold"/>
</dbReference>
<reference evidence="3 4" key="1">
    <citation type="journal article" date="2018" name="Cell">
        <title>The Chara Genome: Secondary Complexity and Implications for Plant Terrestrialization.</title>
        <authorList>
            <person name="Nishiyama T."/>
            <person name="Sakayama H."/>
            <person name="Vries J.D."/>
            <person name="Buschmann H."/>
            <person name="Saint-Marcoux D."/>
            <person name="Ullrich K.K."/>
            <person name="Haas F.B."/>
            <person name="Vanderstraeten L."/>
            <person name="Becker D."/>
            <person name="Lang D."/>
            <person name="Vosolsobe S."/>
            <person name="Rombauts S."/>
            <person name="Wilhelmsson P.K.I."/>
            <person name="Janitza P."/>
            <person name="Kern R."/>
            <person name="Heyl A."/>
            <person name="Rumpler F."/>
            <person name="Villalobos L.I.A.C."/>
            <person name="Clay J.M."/>
            <person name="Skokan R."/>
            <person name="Toyoda A."/>
            <person name="Suzuki Y."/>
            <person name="Kagoshima H."/>
            <person name="Schijlen E."/>
            <person name="Tajeshwar N."/>
            <person name="Catarino B."/>
            <person name="Hetherington A.J."/>
            <person name="Saltykova A."/>
            <person name="Bonnot C."/>
            <person name="Breuninger H."/>
            <person name="Symeonidi A."/>
            <person name="Radhakrishnan G.V."/>
            <person name="Van Nieuwerburgh F."/>
            <person name="Deforce D."/>
            <person name="Chang C."/>
            <person name="Karol K.G."/>
            <person name="Hedrich R."/>
            <person name="Ulvskov P."/>
            <person name="Glockner G."/>
            <person name="Delwiche C.F."/>
            <person name="Petrasek J."/>
            <person name="Van de Peer Y."/>
            <person name="Friml J."/>
            <person name="Beilby M."/>
            <person name="Dolan L."/>
            <person name="Kohara Y."/>
            <person name="Sugano S."/>
            <person name="Fujiyama A."/>
            <person name="Delaux P.-M."/>
            <person name="Quint M."/>
            <person name="TheiBen G."/>
            <person name="Hagemann M."/>
            <person name="Harholt J."/>
            <person name="Dunand C."/>
            <person name="Zachgo S."/>
            <person name="Langdale J."/>
            <person name="Maumus F."/>
            <person name="Straeten D.V.D."/>
            <person name="Gould S.B."/>
            <person name="Rensing S.A."/>
        </authorList>
    </citation>
    <scope>NUCLEOTIDE SEQUENCE [LARGE SCALE GENOMIC DNA]</scope>
    <source>
        <strain evidence="3 4">S276</strain>
    </source>
</reference>
<dbReference type="Proteomes" id="UP000265515">
    <property type="component" value="Unassembled WGS sequence"/>
</dbReference>
<dbReference type="InterPro" id="IPR011050">
    <property type="entry name" value="Pectin_lyase_fold/virulence"/>
</dbReference>
<keyword evidence="4" id="KW-1185">Reference proteome</keyword>
<comment type="caution">
    <text evidence="3">The sequence shown here is derived from an EMBL/GenBank/DDBJ whole genome shotgun (WGS) entry which is preliminary data.</text>
</comment>
<keyword evidence="2" id="KW-0812">Transmembrane</keyword>
<evidence type="ECO:0008006" key="5">
    <source>
        <dbReference type="Google" id="ProtNLM"/>
    </source>
</evidence>
<dbReference type="OrthoDB" id="10254721at2759"/>
<feature type="transmembrane region" description="Helical" evidence="2">
    <location>
        <begin position="46"/>
        <end position="67"/>
    </location>
</feature>